<gene>
    <name evidence="1" type="ORF">OUZ56_016932</name>
</gene>
<accession>A0ABR0ARR3</accession>
<evidence type="ECO:0000313" key="1">
    <source>
        <dbReference type="EMBL" id="KAK4027791.1"/>
    </source>
</evidence>
<name>A0ABR0ARR3_9CRUS</name>
<organism evidence="1 2">
    <name type="scientific">Daphnia magna</name>
    <dbReference type="NCBI Taxonomy" id="35525"/>
    <lineage>
        <taxon>Eukaryota</taxon>
        <taxon>Metazoa</taxon>
        <taxon>Ecdysozoa</taxon>
        <taxon>Arthropoda</taxon>
        <taxon>Crustacea</taxon>
        <taxon>Branchiopoda</taxon>
        <taxon>Diplostraca</taxon>
        <taxon>Cladocera</taxon>
        <taxon>Anomopoda</taxon>
        <taxon>Daphniidae</taxon>
        <taxon>Daphnia</taxon>
    </lineage>
</organism>
<reference evidence="1 2" key="1">
    <citation type="journal article" date="2023" name="Nucleic Acids Res.">
        <title>The hologenome of Daphnia magna reveals possible DNA methylation and microbiome-mediated evolution of the host genome.</title>
        <authorList>
            <person name="Chaturvedi A."/>
            <person name="Li X."/>
            <person name="Dhandapani V."/>
            <person name="Marshall H."/>
            <person name="Kissane S."/>
            <person name="Cuenca-Cambronero M."/>
            <person name="Asole G."/>
            <person name="Calvet F."/>
            <person name="Ruiz-Romero M."/>
            <person name="Marangio P."/>
            <person name="Guigo R."/>
            <person name="Rago D."/>
            <person name="Mirbahai L."/>
            <person name="Eastwood N."/>
            <person name="Colbourne J.K."/>
            <person name="Zhou J."/>
            <person name="Mallon E."/>
            <person name="Orsini L."/>
        </authorList>
    </citation>
    <scope>NUCLEOTIDE SEQUENCE [LARGE SCALE GENOMIC DNA]</scope>
    <source>
        <strain evidence="1">LRV0_1</strain>
    </source>
</reference>
<protein>
    <submittedName>
        <fullName evidence="1">Uncharacterized protein</fullName>
    </submittedName>
</protein>
<comment type="caution">
    <text evidence="1">The sequence shown here is derived from an EMBL/GenBank/DDBJ whole genome shotgun (WGS) entry which is preliminary data.</text>
</comment>
<dbReference type="EMBL" id="JAOYFB010000038">
    <property type="protein sequence ID" value="KAK4027791.1"/>
    <property type="molecule type" value="Genomic_DNA"/>
</dbReference>
<keyword evidence="2" id="KW-1185">Reference proteome</keyword>
<dbReference type="Proteomes" id="UP001234178">
    <property type="component" value="Unassembled WGS sequence"/>
</dbReference>
<evidence type="ECO:0000313" key="2">
    <source>
        <dbReference type="Proteomes" id="UP001234178"/>
    </source>
</evidence>
<sequence>MVDSIVSLQSKPNRRISTHLPAKLDIVEEDCNVGDPCWNPPGLTDINKMYLISDLNIYRISDGLPCVMSEK</sequence>
<proteinExistence type="predicted"/>